<organism evidence="2">
    <name type="scientific">Mimiviridae sp. ChoanoV1</name>
    <dbReference type="NCBI Taxonomy" id="2596887"/>
    <lineage>
        <taxon>Viruses</taxon>
        <taxon>Varidnaviria</taxon>
        <taxon>Bamfordvirae</taxon>
        <taxon>Nucleocytoviricota</taxon>
        <taxon>Megaviricetes</taxon>
        <taxon>Imitervirales</taxon>
        <taxon>Schizomimiviridae</taxon>
    </lineage>
</organism>
<evidence type="ECO:0000256" key="1">
    <source>
        <dbReference type="SAM" id="Phobius"/>
    </source>
</evidence>
<accession>A0A5B8HX11</accession>
<keyword evidence="1" id="KW-0472">Membrane</keyword>
<gene>
    <name evidence="2" type="ORF">1_105</name>
</gene>
<reference evidence="2" key="1">
    <citation type="submission" date="2018-11" db="EMBL/GenBank/DDBJ databases">
        <title>A distinct lineage of giant viruses engineers rhodopsin photosystems in predatory marine eukaryotes.</title>
        <authorList>
            <person name="Needham D.M."/>
            <person name="Yoshizawa S."/>
            <person name="Hosaka T."/>
            <person name="Poirier C."/>
            <person name="Choi C.-J."/>
            <person name="Hehenberger E."/>
            <person name="Irwin N.A.T."/>
            <person name="Wilken S."/>
            <person name="Yung C.-M."/>
            <person name="Bachy C."/>
            <person name="Kurihara R."/>
            <person name="Nakajima Y."/>
            <person name="Kojima K."/>
            <person name="Kimura-Someya T."/>
            <person name="Leonard G."/>
            <person name="Malmstrom R.R."/>
            <person name="Mende D."/>
            <person name="Olson D.K."/>
            <person name="Sudo Y."/>
            <person name="Sudek S."/>
            <person name="Richards T.A."/>
            <person name="DeLong E.F."/>
            <person name="Keeling P.J."/>
            <person name="Santoro A.E."/>
            <person name="Shirouzu M."/>
            <person name="Iwasaki W."/>
            <person name="Worden A.Z."/>
        </authorList>
    </citation>
    <scope>NUCLEOTIDE SEQUENCE</scope>
</reference>
<feature type="transmembrane region" description="Helical" evidence="1">
    <location>
        <begin position="35"/>
        <end position="57"/>
    </location>
</feature>
<keyword evidence="1" id="KW-0812">Transmembrane</keyword>
<feature type="transmembrane region" description="Helical" evidence="1">
    <location>
        <begin position="5"/>
        <end position="23"/>
    </location>
</feature>
<evidence type="ECO:0000313" key="2">
    <source>
        <dbReference type="EMBL" id="QDY51720.1"/>
    </source>
</evidence>
<sequence>MFIFIIILLTIFILGYIYLGVYLSNVIKDANHQILFWILYVITALTIFLIVISILFFSKYRKKIGPIGPRGFMGERGEEGDKGTCGDVKNGCQRKTFMLLIEKRFINEFESELNSEDRKTIYNFVYSKDLDFTNTKYSDLKKFDNQLLLNISGNKNISIKQVLEMMPKLEEYNIIIEN</sequence>
<proteinExistence type="predicted"/>
<dbReference type="EMBL" id="MK250085">
    <property type="protein sequence ID" value="QDY51720.1"/>
    <property type="molecule type" value="Genomic_DNA"/>
</dbReference>
<keyword evidence="1" id="KW-1133">Transmembrane helix</keyword>
<name>A0A5B8HX11_9VIRU</name>
<protein>
    <submittedName>
        <fullName evidence="2">Uncharacterized protein</fullName>
    </submittedName>
</protein>